<sequence>MIDCVSAQGRDGASGVNNFLRHHIYGVKLHLKVSAVLVPVCLQWAVLSHFSYAGVAHVKVYWAARAPLTLGTLPNSTKRCPGTQRGTLEA</sequence>
<name>A0A6J4VUX0_9DEIN</name>
<dbReference type="AlphaFoldDB" id="A0A6J4VUX0"/>
<dbReference type="EMBL" id="CADCWP010000340">
    <property type="protein sequence ID" value="CAA9587487.1"/>
    <property type="molecule type" value="Genomic_DNA"/>
</dbReference>
<gene>
    <name evidence="1" type="ORF">AVDCRST_MAG86-3819</name>
</gene>
<reference evidence="1" key="1">
    <citation type="submission" date="2020-02" db="EMBL/GenBank/DDBJ databases">
        <authorList>
            <person name="Meier V. D."/>
        </authorList>
    </citation>
    <scope>NUCLEOTIDE SEQUENCE</scope>
    <source>
        <strain evidence="1">AVDCRST_MAG86</strain>
    </source>
</reference>
<proteinExistence type="predicted"/>
<accession>A0A6J4VUX0</accession>
<protein>
    <submittedName>
        <fullName evidence="1">Uncharacterized protein</fullName>
    </submittedName>
</protein>
<organism evidence="1">
    <name type="scientific">uncultured Truepera sp</name>
    <dbReference type="NCBI Taxonomy" id="543023"/>
    <lineage>
        <taxon>Bacteria</taxon>
        <taxon>Thermotogati</taxon>
        <taxon>Deinococcota</taxon>
        <taxon>Deinococci</taxon>
        <taxon>Trueperales</taxon>
        <taxon>Trueperaceae</taxon>
        <taxon>Truepera</taxon>
        <taxon>environmental samples</taxon>
    </lineage>
</organism>
<evidence type="ECO:0000313" key="1">
    <source>
        <dbReference type="EMBL" id="CAA9587487.1"/>
    </source>
</evidence>